<evidence type="ECO:0000313" key="2">
    <source>
        <dbReference type="EMBL" id="MFK2903009.1"/>
    </source>
</evidence>
<organism evidence="2 3">
    <name type="scientific">Dyella ginsengisoli</name>
    <dbReference type="NCBI Taxonomy" id="363848"/>
    <lineage>
        <taxon>Bacteria</taxon>
        <taxon>Pseudomonadati</taxon>
        <taxon>Pseudomonadota</taxon>
        <taxon>Gammaproteobacteria</taxon>
        <taxon>Lysobacterales</taxon>
        <taxon>Rhodanobacteraceae</taxon>
        <taxon>Dyella</taxon>
    </lineage>
</organism>
<dbReference type="EMBL" id="JADIKM010000001">
    <property type="protein sequence ID" value="MFK2903009.1"/>
    <property type="molecule type" value="Genomic_DNA"/>
</dbReference>
<proteinExistence type="predicted"/>
<accession>A0ABW8JRD3</accession>
<keyword evidence="3" id="KW-1185">Reference proteome</keyword>
<dbReference type="PROSITE" id="PS51257">
    <property type="entry name" value="PROKAR_LIPOPROTEIN"/>
    <property type="match status" value="1"/>
</dbReference>
<evidence type="ECO:0008006" key="4">
    <source>
        <dbReference type="Google" id="ProtNLM"/>
    </source>
</evidence>
<feature type="signal peptide" evidence="1">
    <location>
        <begin position="1"/>
        <end position="23"/>
    </location>
</feature>
<gene>
    <name evidence="2" type="ORF">ISP17_03470</name>
</gene>
<name>A0ABW8JRD3_9GAMM</name>
<sequence length="359" mass="38191">MRSVFNLPIALFLSLLASGCANIKSQRVNEGAAGYDGLIYHLPLKDIRLSVTVADDSQGSGATKIYTPNVEAGEAYPDMSSSFLMTISRSEFGSNSLEISVSTSGLLSVSKSTSTSAVDDIAKSIASSMASRRLDLFFNLGRIVASPDQSCPVSGVYSRLVTFDELKKSDQNLCGFDFHVTSNASRLPSPTINDVAPLPNGGVAGNAMALGRVYSGIYYRQAIPVHIEATQASLRQLVRGFIVFIPDENAVYKLPVPRNFFANNSTNITLSDGMPTGYNPQKNSEVLGLFKIPADVIGAYFEAFGKLFTAFGDAKKSEAAASANVAYLQLQESKTQLCLKAIAANDADGIKASCPTSAE</sequence>
<feature type="chain" id="PRO_5045105746" description="Lipoprotein" evidence="1">
    <location>
        <begin position="24"/>
        <end position="359"/>
    </location>
</feature>
<keyword evidence="1" id="KW-0732">Signal</keyword>
<reference evidence="2 3" key="1">
    <citation type="submission" date="2020-10" db="EMBL/GenBank/DDBJ databases">
        <title>Phylogeny of dyella-like bacteria.</title>
        <authorList>
            <person name="Fu J."/>
        </authorList>
    </citation>
    <scope>NUCLEOTIDE SEQUENCE [LARGE SCALE GENOMIC DNA]</scope>
    <source>
        <strain evidence="2 3">Gsoil3046</strain>
    </source>
</reference>
<dbReference type="RefSeq" id="WP_404630122.1">
    <property type="nucleotide sequence ID" value="NZ_JADIKM010000001.1"/>
</dbReference>
<protein>
    <recommendedName>
        <fullName evidence="4">Lipoprotein</fullName>
    </recommendedName>
</protein>
<comment type="caution">
    <text evidence="2">The sequence shown here is derived from an EMBL/GenBank/DDBJ whole genome shotgun (WGS) entry which is preliminary data.</text>
</comment>
<evidence type="ECO:0000256" key="1">
    <source>
        <dbReference type="SAM" id="SignalP"/>
    </source>
</evidence>
<evidence type="ECO:0000313" key="3">
    <source>
        <dbReference type="Proteomes" id="UP001620460"/>
    </source>
</evidence>
<dbReference type="Proteomes" id="UP001620460">
    <property type="component" value="Unassembled WGS sequence"/>
</dbReference>